<evidence type="ECO:0000256" key="4">
    <source>
        <dbReference type="SAM" id="MobiDB-lite"/>
    </source>
</evidence>
<feature type="region of interest" description="Disordered" evidence="4">
    <location>
        <begin position="263"/>
        <end position="282"/>
    </location>
</feature>
<dbReference type="InterPro" id="IPR046532">
    <property type="entry name" value="DUF6597"/>
</dbReference>
<dbReference type="Pfam" id="PF12833">
    <property type="entry name" value="HTH_18"/>
    <property type="match status" value="1"/>
</dbReference>
<dbReference type="PANTHER" id="PTHR46796">
    <property type="entry name" value="HTH-TYPE TRANSCRIPTIONAL ACTIVATOR RHAS-RELATED"/>
    <property type="match status" value="1"/>
</dbReference>
<evidence type="ECO:0000256" key="1">
    <source>
        <dbReference type="ARBA" id="ARBA00023015"/>
    </source>
</evidence>
<protein>
    <submittedName>
        <fullName evidence="6">AraC family transcriptional regulator</fullName>
    </submittedName>
</protein>
<dbReference type="EMBL" id="JELY01000993">
    <property type="protein sequence ID" value="KYF57313.1"/>
    <property type="molecule type" value="Genomic_DNA"/>
</dbReference>
<evidence type="ECO:0000256" key="2">
    <source>
        <dbReference type="ARBA" id="ARBA00023125"/>
    </source>
</evidence>
<proteinExistence type="predicted"/>
<dbReference type="Gene3D" id="1.10.10.60">
    <property type="entry name" value="Homeodomain-like"/>
    <property type="match status" value="1"/>
</dbReference>
<dbReference type="PROSITE" id="PS01124">
    <property type="entry name" value="HTH_ARAC_FAMILY_2"/>
    <property type="match status" value="1"/>
</dbReference>
<keyword evidence="3" id="KW-0804">Transcription</keyword>
<dbReference type="GO" id="GO:0043565">
    <property type="term" value="F:sequence-specific DNA binding"/>
    <property type="evidence" value="ECO:0007669"/>
    <property type="project" value="InterPro"/>
</dbReference>
<dbReference type="Pfam" id="PF20240">
    <property type="entry name" value="DUF6597"/>
    <property type="match status" value="1"/>
</dbReference>
<dbReference type="SMART" id="SM00342">
    <property type="entry name" value="HTH_ARAC"/>
    <property type="match status" value="1"/>
</dbReference>
<organism evidence="6 7">
    <name type="scientific">Sorangium cellulosum</name>
    <name type="common">Polyangium cellulosum</name>
    <dbReference type="NCBI Taxonomy" id="56"/>
    <lineage>
        <taxon>Bacteria</taxon>
        <taxon>Pseudomonadati</taxon>
        <taxon>Myxococcota</taxon>
        <taxon>Polyangia</taxon>
        <taxon>Polyangiales</taxon>
        <taxon>Polyangiaceae</taxon>
        <taxon>Sorangium</taxon>
    </lineage>
</organism>
<dbReference type="GO" id="GO:0003700">
    <property type="term" value="F:DNA-binding transcription factor activity"/>
    <property type="evidence" value="ECO:0007669"/>
    <property type="project" value="InterPro"/>
</dbReference>
<accession>A0A150PNT1</accession>
<dbReference type="AlphaFoldDB" id="A0A150PNT1"/>
<feature type="domain" description="HTH araC/xylS-type" evidence="5">
    <location>
        <begin position="189"/>
        <end position="263"/>
    </location>
</feature>
<evidence type="ECO:0000313" key="7">
    <source>
        <dbReference type="Proteomes" id="UP000075420"/>
    </source>
</evidence>
<evidence type="ECO:0000259" key="5">
    <source>
        <dbReference type="PROSITE" id="PS01124"/>
    </source>
</evidence>
<dbReference type="InterPro" id="IPR050204">
    <property type="entry name" value="AraC_XylS_family_regulators"/>
</dbReference>
<evidence type="ECO:0000313" key="6">
    <source>
        <dbReference type="EMBL" id="KYF57313.1"/>
    </source>
</evidence>
<dbReference type="Proteomes" id="UP000075420">
    <property type="component" value="Unassembled WGS sequence"/>
</dbReference>
<name>A0A150PNT1_SORCE</name>
<keyword evidence="2" id="KW-0238">DNA-binding</keyword>
<gene>
    <name evidence="6" type="ORF">BE08_21525</name>
</gene>
<comment type="caution">
    <text evidence="6">The sequence shown here is derived from an EMBL/GenBank/DDBJ whole genome shotgun (WGS) entry which is preliminary data.</text>
</comment>
<evidence type="ECO:0000256" key="3">
    <source>
        <dbReference type="ARBA" id="ARBA00023163"/>
    </source>
</evidence>
<reference evidence="6 7" key="1">
    <citation type="submission" date="2014-02" db="EMBL/GenBank/DDBJ databases">
        <title>The small core and large imbalanced accessory genome model reveals a collaborative survival strategy of Sorangium cellulosum strains in nature.</title>
        <authorList>
            <person name="Han K."/>
            <person name="Peng R."/>
            <person name="Blom J."/>
            <person name="Li Y.-Z."/>
        </authorList>
    </citation>
    <scope>NUCLEOTIDE SEQUENCE [LARGE SCALE GENOMIC DNA]</scope>
    <source>
        <strain evidence="6 7">So0157-25</strain>
    </source>
</reference>
<keyword evidence="1" id="KW-0805">Transcription regulation</keyword>
<dbReference type="InterPro" id="IPR018060">
    <property type="entry name" value="HTH_AraC"/>
</dbReference>
<sequence length="282" mass="31048">MTDSHSFYRAIPPPAPLRPFIRSLWIYDGYHPEHLVDRVLPTGTLEIVVPLGGKRLSWTELTGRDGACRTALVSGPRRSAFDIPTASQARLVGAHFHPGGAWPLFGIPMDVLTDRHHPLDDLLGASARELAERIDGAPSDTERLGTLSAYFLERARSRRAAHPAVTATVRRAELGSAEGAIAAEVAASGLSHRRFIELFRREVGLTPRDFLRVQRFQRALGIAARSGRAGADLAYEAGYSDQSHWILECRKHSGLSPRELLARQRGARPVPPAERGQMLPIR</sequence>